<dbReference type="Proteomes" id="UP000198956">
    <property type="component" value="Unassembled WGS sequence"/>
</dbReference>
<dbReference type="EMBL" id="FNDE01000092">
    <property type="protein sequence ID" value="SDH86277.1"/>
    <property type="molecule type" value="Genomic_DNA"/>
</dbReference>
<accession>A0A1G8FVX9</accession>
<gene>
    <name evidence="1" type="ORF">SAMN04489735_10921</name>
</gene>
<sequence>PKIKERMIINQKKRLEFFSKKNTENIFRERIQEVLLGS</sequence>
<evidence type="ECO:0000313" key="2">
    <source>
        <dbReference type="Proteomes" id="UP000198956"/>
    </source>
</evidence>
<name>A0A1G8FVX9_ANETH</name>
<proteinExistence type="predicted"/>
<protein>
    <submittedName>
        <fullName evidence="1">Uncharacterized protein</fullName>
    </submittedName>
</protein>
<evidence type="ECO:0000313" key="1">
    <source>
        <dbReference type="EMBL" id="SDH86277.1"/>
    </source>
</evidence>
<organism evidence="1 2">
    <name type="scientific">Aneurinibacillus thermoaerophilus</name>
    <dbReference type="NCBI Taxonomy" id="143495"/>
    <lineage>
        <taxon>Bacteria</taxon>
        <taxon>Bacillati</taxon>
        <taxon>Bacillota</taxon>
        <taxon>Bacilli</taxon>
        <taxon>Bacillales</taxon>
        <taxon>Paenibacillaceae</taxon>
        <taxon>Aneurinibacillus group</taxon>
        <taxon>Aneurinibacillus</taxon>
    </lineage>
</organism>
<dbReference type="AlphaFoldDB" id="A0A1G8FVX9"/>
<reference evidence="1 2" key="1">
    <citation type="submission" date="2016-10" db="EMBL/GenBank/DDBJ databases">
        <authorList>
            <person name="de Groot N.N."/>
        </authorList>
    </citation>
    <scope>NUCLEOTIDE SEQUENCE [LARGE SCALE GENOMIC DNA]</scope>
    <source>
        <strain evidence="1 2">L 420-91</strain>
    </source>
</reference>
<feature type="non-terminal residue" evidence="1">
    <location>
        <position position="1"/>
    </location>
</feature>